<proteinExistence type="predicted"/>
<dbReference type="AlphaFoldDB" id="A0A1M7QPH1"/>
<keyword evidence="2" id="KW-1133">Transmembrane helix</keyword>
<keyword evidence="4" id="KW-1185">Reference proteome</keyword>
<gene>
    <name evidence="3" type="ORF">SAMN04488057_12130</name>
</gene>
<keyword evidence="2" id="KW-0472">Membrane</keyword>
<feature type="transmembrane region" description="Helical" evidence="2">
    <location>
        <begin position="42"/>
        <end position="60"/>
    </location>
</feature>
<dbReference type="RefSeq" id="WP_073097888.1">
    <property type="nucleotide sequence ID" value="NZ_FRCY01000021.1"/>
</dbReference>
<evidence type="ECO:0000313" key="4">
    <source>
        <dbReference type="Proteomes" id="UP000184513"/>
    </source>
</evidence>
<keyword evidence="2" id="KW-0812">Transmembrane</keyword>
<protein>
    <recommendedName>
        <fullName evidence="5">Outer membrane protein beta-barrel domain-containing protein</fullName>
    </recommendedName>
</protein>
<evidence type="ECO:0000256" key="2">
    <source>
        <dbReference type="SAM" id="Phobius"/>
    </source>
</evidence>
<evidence type="ECO:0008006" key="5">
    <source>
        <dbReference type="Google" id="ProtNLM"/>
    </source>
</evidence>
<feature type="region of interest" description="Disordered" evidence="1">
    <location>
        <begin position="83"/>
        <end position="114"/>
    </location>
</feature>
<evidence type="ECO:0000256" key="1">
    <source>
        <dbReference type="SAM" id="MobiDB-lite"/>
    </source>
</evidence>
<reference evidence="3 4" key="1">
    <citation type="submission" date="2016-11" db="EMBL/GenBank/DDBJ databases">
        <authorList>
            <person name="Jaros S."/>
            <person name="Januszkiewicz K."/>
            <person name="Wedrychowicz H."/>
        </authorList>
    </citation>
    <scope>NUCLEOTIDE SEQUENCE [LARGE SCALE GENOMIC DNA]</scope>
    <source>
        <strain evidence="3 4">CGMCC 1.6102</strain>
    </source>
</reference>
<evidence type="ECO:0000313" key="3">
    <source>
        <dbReference type="EMBL" id="SHN33156.1"/>
    </source>
</evidence>
<dbReference type="EMBL" id="FRCY01000021">
    <property type="protein sequence ID" value="SHN33156.1"/>
    <property type="molecule type" value="Genomic_DNA"/>
</dbReference>
<name>A0A1M7QPH1_9BACT</name>
<organism evidence="3 4">
    <name type="scientific">Cyclobacterium lianum</name>
    <dbReference type="NCBI Taxonomy" id="388280"/>
    <lineage>
        <taxon>Bacteria</taxon>
        <taxon>Pseudomonadati</taxon>
        <taxon>Bacteroidota</taxon>
        <taxon>Cytophagia</taxon>
        <taxon>Cytophagales</taxon>
        <taxon>Cyclobacteriaceae</taxon>
        <taxon>Cyclobacterium</taxon>
    </lineage>
</organism>
<dbReference type="Proteomes" id="UP000184513">
    <property type="component" value="Unassembled WGS sequence"/>
</dbReference>
<accession>A0A1M7QPH1</accession>
<dbReference type="STRING" id="388280.SAMN04488057_12130"/>
<sequence>MEKNKTDRLIKEKLEAWHPVFTEAAWDDFAPHLQNSYWWKSWWGLTTIAGILAIGMYLLYSSTLIENPGDAVRKINSEGSAALRSSEIPAPSNPSALDSLDDNPESDRPASIQASFDKRTRSAINIVPDGKASVANSRTNIQAVEAKAPDAVFPNGLVFKKYYETTHSEYKARNHYADLKLIQHLLGIEEKSLDQASASVKGTGNLFEIKESAHWDLSIGPQMNWLYPVDGFSTTRLPFSEELFSWRAPGIGIALELNQKWSFNTGITGAGTSSYITVGEGYPTQKLLHFPDWSEVNYVVDHIRIENRQLFIPLTLRYQQKIFGNFGLAIHSGLVVQHLGNQDFLYSRPGVSSSPSFATATDQQKWQLSYSQFGMGFYYRLSKRLSAYLNGDYWYAIQPIGGERHRYQLAGLSLGINYHLFPRKQ</sequence>